<dbReference type="OrthoDB" id="9799147at2"/>
<dbReference type="SUPFAM" id="SSF55729">
    <property type="entry name" value="Acyl-CoA N-acyltransferases (Nat)"/>
    <property type="match status" value="1"/>
</dbReference>
<reference evidence="7 8" key="1">
    <citation type="submission" date="2018-06" db="EMBL/GenBank/DDBJ databases">
        <title>Azoarcus communis strain SWub3 genome.</title>
        <authorList>
            <person name="Zorraquino Salvo V."/>
            <person name="Toubiana D."/>
            <person name="Blumwald E."/>
        </authorList>
    </citation>
    <scope>NUCLEOTIDE SEQUENCE [LARGE SCALE GENOMIC DNA]</scope>
    <source>
        <strain evidence="7 8">SWub3</strain>
    </source>
</reference>
<dbReference type="Pfam" id="PF00583">
    <property type="entry name" value="Acetyltransf_1"/>
    <property type="match status" value="1"/>
</dbReference>
<dbReference type="PANTHER" id="PTHR36449:SF1">
    <property type="entry name" value="ACETYLTRANSFERASE"/>
    <property type="match status" value="1"/>
</dbReference>
<keyword evidence="2" id="KW-1277">Toxin-antitoxin system</keyword>
<gene>
    <name evidence="7" type="ORF">DNK49_12315</name>
</gene>
<dbReference type="PANTHER" id="PTHR36449">
    <property type="entry name" value="ACETYLTRANSFERASE-RELATED"/>
    <property type="match status" value="1"/>
</dbReference>
<dbReference type="AlphaFoldDB" id="A0A323UV83"/>
<dbReference type="GO" id="GO:0016747">
    <property type="term" value="F:acyltransferase activity, transferring groups other than amino-acyl groups"/>
    <property type="evidence" value="ECO:0007669"/>
    <property type="project" value="InterPro"/>
</dbReference>
<organism evidence="7 8">
    <name type="scientific">Parazoarcus communis SWub3 = DSM 12120</name>
    <dbReference type="NCBI Taxonomy" id="1121029"/>
    <lineage>
        <taxon>Bacteria</taxon>
        <taxon>Pseudomonadati</taxon>
        <taxon>Pseudomonadota</taxon>
        <taxon>Betaproteobacteria</taxon>
        <taxon>Rhodocyclales</taxon>
        <taxon>Zoogloeaceae</taxon>
        <taxon>Parazoarcus</taxon>
    </lineage>
</organism>
<evidence type="ECO:0000256" key="4">
    <source>
        <dbReference type="ARBA" id="ARBA00023315"/>
    </source>
</evidence>
<comment type="catalytic activity">
    <reaction evidence="5">
        <text>glycyl-tRNA(Gly) + acetyl-CoA = N-acetylglycyl-tRNA(Gly) + CoA + H(+)</text>
        <dbReference type="Rhea" id="RHEA:81867"/>
        <dbReference type="Rhea" id="RHEA-COMP:9683"/>
        <dbReference type="Rhea" id="RHEA-COMP:19766"/>
        <dbReference type="ChEBI" id="CHEBI:15378"/>
        <dbReference type="ChEBI" id="CHEBI:57287"/>
        <dbReference type="ChEBI" id="CHEBI:57288"/>
        <dbReference type="ChEBI" id="CHEBI:78522"/>
        <dbReference type="ChEBI" id="CHEBI:232036"/>
    </reaction>
</comment>
<keyword evidence="8" id="KW-1185">Reference proteome</keyword>
<keyword evidence="1" id="KW-0678">Repressor</keyword>
<protein>
    <recommendedName>
        <fullName evidence="6">N-acetyltransferase domain-containing protein</fullName>
    </recommendedName>
</protein>
<keyword evidence="3" id="KW-0808">Transferase</keyword>
<proteinExistence type="predicted"/>
<dbReference type="InterPro" id="IPR000182">
    <property type="entry name" value="GNAT_dom"/>
</dbReference>
<evidence type="ECO:0000256" key="3">
    <source>
        <dbReference type="ARBA" id="ARBA00022679"/>
    </source>
</evidence>
<dbReference type="Proteomes" id="UP000248259">
    <property type="component" value="Unassembled WGS sequence"/>
</dbReference>
<dbReference type="InterPro" id="IPR016181">
    <property type="entry name" value="Acyl_CoA_acyltransferase"/>
</dbReference>
<name>A0A323UV83_9RHOO</name>
<evidence type="ECO:0000256" key="1">
    <source>
        <dbReference type="ARBA" id="ARBA00022491"/>
    </source>
</evidence>
<feature type="domain" description="N-acetyltransferase" evidence="6">
    <location>
        <begin position="63"/>
        <end position="142"/>
    </location>
</feature>
<dbReference type="Gene3D" id="3.40.630.30">
    <property type="match status" value="1"/>
</dbReference>
<evidence type="ECO:0000259" key="6">
    <source>
        <dbReference type="Pfam" id="PF00583"/>
    </source>
</evidence>
<accession>A0A323UV83</accession>
<dbReference type="EMBL" id="QKOE01000007">
    <property type="protein sequence ID" value="PZA16469.1"/>
    <property type="molecule type" value="Genomic_DNA"/>
</dbReference>
<evidence type="ECO:0000313" key="7">
    <source>
        <dbReference type="EMBL" id="PZA16469.1"/>
    </source>
</evidence>
<keyword evidence="4" id="KW-0012">Acyltransferase</keyword>
<evidence type="ECO:0000256" key="2">
    <source>
        <dbReference type="ARBA" id="ARBA00022649"/>
    </source>
</evidence>
<sequence length="157" mass="17439">MSAPEKMNHEHDFSQFDCGEESINEFVKTIRKQVEYRNSVVYVICDIGTKIVRGFYTLSNGSVNRDEPPKHMTRYSTKDIPVTLLGRLGVDKTIQGHGVGADLLRDAVERAIAASQVVASRALLVHALDERVAAFYKGQAGFKESPISPVTLFLSLR</sequence>
<evidence type="ECO:0000256" key="5">
    <source>
        <dbReference type="ARBA" id="ARBA00049880"/>
    </source>
</evidence>
<comment type="caution">
    <text evidence="7">The sequence shown here is derived from an EMBL/GenBank/DDBJ whole genome shotgun (WGS) entry which is preliminary data.</text>
</comment>
<evidence type="ECO:0000313" key="8">
    <source>
        <dbReference type="Proteomes" id="UP000248259"/>
    </source>
</evidence>